<evidence type="ECO:0000313" key="2">
    <source>
        <dbReference type="EMBL" id="ANW03913.1"/>
    </source>
</evidence>
<feature type="transmembrane region" description="Helical" evidence="1">
    <location>
        <begin position="39"/>
        <end position="58"/>
    </location>
</feature>
<dbReference type="EMBL" id="CP016428">
    <property type="protein sequence ID" value="ANW03913.1"/>
    <property type="molecule type" value="Genomic_DNA"/>
</dbReference>
<sequence>MHCTQSIAVHGLRGLGAIILLVLAFACGSAYGWLVLPLLIGAVLLLGGCPGCWLTGLFEAIRARRNSDVGPMS</sequence>
<reference evidence="2 3" key="1">
    <citation type="submission" date="2016-07" db="EMBL/GenBank/DDBJ databases">
        <title>Complete genome sequence of Bradyrhizobium icense LMTR 13T, a potential inoculant strain isolated from lima bean (Phaseolus lunatus) in Peru.</title>
        <authorList>
            <person name="Ormeno-Orrillo E."/>
            <person name="Duran D."/>
            <person name="Rogel M.A."/>
            <person name="Rey L."/>
            <person name="Imperial J."/>
            <person name="Ruiz-Argueso T."/>
            <person name="Martinez-Romero E."/>
        </authorList>
    </citation>
    <scope>NUCLEOTIDE SEQUENCE [LARGE SCALE GENOMIC DNA]</scope>
    <source>
        <strain evidence="2 3">LMTR 13</strain>
    </source>
</reference>
<name>A0A1B1UMF7_9BRAD</name>
<feature type="transmembrane region" description="Helical" evidence="1">
    <location>
        <begin position="12"/>
        <end position="33"/>
    </location>
</feature>
<organism evidence="2 3">
    <name type="scientific">Bradyrhizobium icense</name>
    <dbReference type="NCBI Taxonomy" id="1274631"/>
    <lineage>
        <taxon>Bacteria</taxon>
        <taxon>Pseudomonadati</taxon>
        <taxon>Pseudomonadota</taxon>
        <taxon>Alphaproteobacteria</taxon>
        <taxon>Hyphomicrobiales</taxon>
        <taxon>Nitrobacteraceae</taxon>
        <taxon>Bradyrhizobium</taxon>
    </lineage>
</organism>
<protein>
    <submittedName>
        <fullName evidence="2">Uncharacterized protein</fullName>
    </submittedName>
</protein>
<dbReference type="KEGG" id="bic:LMTR13_31005"/>
<proteinExistence type="predicted"/>
<gene>
    <name evidence="2" type="ORF">LMTR13_31005</name>
</gene>
<keyword evidence="1" id="KW-0812">Transmembrane</keyword>
<keyword evidence="1" id="KW-1133">Transmembrane helix</keyword>
<dbReference type="Proteomes" id="UP000092839">
    <property type="component" value="Chromosome"/>
</dbReference>
<dbReference type="AlphaFoldDB" id="A0A1B1UMF7"/>
<evidence type="ECO:0000313" key="3">
    <source>
        <dbReference type="Proteomes" id="UP000092839"/>
    </source>
</evidence>
<dbReference type="STRING" id="1274631.LMTR13_31005"/>
<evidence type="ECO:0000256" key="1">
    <source>
        <dbReference type="SAM" id="Phobius"/>
    </source>
</evidence>
<keyword evidence="1" id="KW-0472">Membrane</keyword>
<keyword evidence="3" id="KW-1185">Reference proteome</keyword>
<accession>A0A1B1UMF7</accession>